<reference evidence="2 3" key="1">
    <citation type="submission" date="2014-04" db="EMBL/GenBank/DDBJ databases">
        <authorList>
            <consortium name="DOE Joint Genome Institute"/>
            <person name="Kuo A."/>
            <person name="Girlanda M."/>
            <person name="Perotto S."/>
            <person name="Kohler A."/>
            <person name="Nagy L.G."/>
            <person name="Floudas D."/>
            <person name="Copeland A."/>
            <person name="Barry K.W."/>
            <person name="Cichocki N."/>
            <person name="Veneault-Fourrey C."/>
            <person name="LaButti K."/>
            <person name="Lindquist E.A."/>
            <person name="Lipzen A."/>
            <person name="Lundell T."/>
            <person name="Morin E."/>
            <person name="Murat C."/>
            <person name="Sun H."/>
            <person name="Tunlid A."/>
            <person name="Henrissat B."/>
            <person name="Grigoriev I.V."/>
            <person name="Hibbett D.S."/>
            <person name="Martin F."/>
            <person name="Nordberg H.P."/>
            <person name="Cantor M.N."/>
            <person name="Hua S.X."/>
        </authorList>
    </citation>
    <scope>NUCLEOTIDE SEQUENCE [LARGE SCALE GENOMIC DNA]</scope>
    <source>
        <strain evidence="2 3">MUT 4182</strain>
    </source>
</reference>
<dbReference type="HOGENOM" id="CLU_2998189_0_0_1"/>
<feature type="region of interest" description="Disordered" evidence="1">
    <location>
        <begin position="1"/>
        <end position="57"/>
    </location>
</feature>
<dbReference type="AlphaFoldDB" id="A0A0C3L931"/>
<accession>A0A0C3L931</accession>
<sequence length="57" mass="6467">MSPISKAFAKSSRNGEVEARPTKRGWNDRSWVMGPEWRPSSSNTPTPPKTMAFDSKW</sequence>
<dbReference type="Proteomes" id="UP000054248">
    <property type="component" value="Unassembled WGS sequence"/>
</dbReference>
<evidence type="ECO:0000313" key="3">
    <source>
        <dbReference type="Proteomes" id="UP000054248"/>
    </source>
</evidence>
<protein>
    <submittedName>
        <fullName evidence="2">Uncharacterized protein</fullName>
    </submittedName>
</protein>
<dbReference type="OrthoDB" id="10659925at2759"/>
<proteinExistence type="predicted"/>
<evidence type="ECO:0000256" key="1">
    <source>
        <dbReference type="SAM" id="MobiDB-lite"/>
    </source>
</evidence>
<evidence type="ECO:0000313" key="2">
    <source>
        <dbReference type="EMBL" id="KIO17967.1"/>
    </source>
</evidence>
<name>A0A0C3L931_9AGAM</name>
<reference evidence="3" key="2">
    <citation type="submission" date="2015-01" db="EMBL/GenBank/DDBJ databases">
        <title>Evolutionary Origins and Diversification of the Mycorrhizal Mutualists.</title>
        <authorList>
            <consortium name="DOE Joint Genome Institute"/>
            <consortium name="Mycorrhizal Genomics Consortium"/>
            <person name="Kohler A."/>
            <person name="Kuo A."/>
            <person name="Nagy L.G."/>
            <person name="Floudas D."/>
            <person name="Copeland A."/>
            <person name="Barry K.W."/>
            <person name="Cichocki N."/>
            <person name="Veneault-Fourrey C."/>
            <person name="LaButti K."/>
            <person name="Lindquist E.A."/>
            <person name="Lipzen A."/>
            <person name="Lundell T."/>
            <person name="Morin E."/>
            <person name="Murat C."/>
            <person name="Riley R."/>
            <person name="Ohm R."/>
            <person name="Sun H."/>
            <person name="Tunlid A."/>
            <person name="Henrissat B."/>
            <person name="Grigoriev I.V."/>
            <person name="Hibbett D.S."/>
            <person name="Martin F."/>
        </authorList>
    </citation>
    <scope>NUCLEOTIDE SEQUENCE [LARGE SCALE GENOMIC DNA]</scope>
    <source>
        <strain evidence="3">MUT 4182</strain>
    </source>
</reference>
<feature type="compositionally biased region" description="Basic and acidic residues" evidence="1">
    <location>
        <begin position="13"/>
        <end position="27"/>
    </location>
</feature>
<keyword evidence="3" id="KW-1185">Reference proteome</keyword>
<gene>
    <name evidence="2" type="ORF">M407DRAFT_246603</name>
</gene>
<organism evidence="2 3">
    <name type="scientific">Tulasnella calospora MUT 4182</name>
    <dbReference type="NCBI Taxonomy" id="1051891"/>
    <lineage>
        <taxon>Eukaryota</taxon>
        <taxon>Fungi</taxon>
        <taxon>Dikarya</taxon>
        <taxon>Basidiomycota</taxon>
        <taxon>Agaricomycotina</taxon>
        <taxon>Agaricomycetes</taxon>
        <taxon>Cantharellales</taxon>
        <taxon>Tulasnellaceae</taxon>
        <taxon>Tulasnella</taxon>
    </lineage>
</organism>
<dbReference type="EMBL" id="KN823327">
    <property type="protein sequence ID" value="KIO17967.1"/>
    <property type="molecule type" value="Genomic_DNA"/>
</dbReference>